<dbReference type="Proteomes" id="UP000566819">
    <property type="component" value="Unassembled WGS sequence"/>
</dbReference>
<dbReference type="InterPro" id="IPR012337">
    <property type="entry name" value="RNaseH-like_sf"/>
</dbReference>
<evidence type="ECO:0000313" key="3">
    <source>
        <dbReference type="Proteomes" id="UP000566819"/>
    </source>
</evidence>
<dbReference type="EMBL" id="JAAMPI010000205">
    <property type="protein sequence ID" value="KAF4634153.1"/>
    <property type="molecule type" value="Genomic_DNA"/>
</dbReference>
<dbReference type="Gene3D" id="3.40.50.2300">
    <property type="match status" value="1"/>
</dbReference>
<reference evidence="2 3" key="1">
    <citation type="submission" date="2020-03" db="EMBL/GenBank/DDBJ databases">
        <title>Draft Genome Sequence of Cudoniella acicularis.</title>
        <authorList>
            <person name="Buettner E."/>
            <person name="Kellner H."/>
        </authorList>
    </citation>
    <scope>NUCLEOTIDE SEQUENCE [LARGE SCALE GENOMIC DNA]</scope>
    <source>
        <strain evidence="2 3">DSM 108380</strain>
    </source>
</reference>
<proteinExistence type="predicted"/>
<evidence type="ECO:0000313" key="2">
    <source>
        <dbReference type="EMBL" id="KAF4634153.1"/>
    </source>
</evidence>
<comment type="caution">
    <text evidence="2">The sequence shown here is derived from an EMBL/GenBank/DDBJ whole genome shotgun (WGS) entry which is preliminary data.</text>
</comment>
<name>A0A8H4W4Q7_9HELO</name>
<dbReference type="PANTHER" id="PTHR22891">
    <property type="entry name" value="EUKARYOTIC TRANSLATION INITIATION FACTOR 2C"/>
    <property type="match status" value="1"/>
</dbReference>
<sequence>MRNIRNHDHTSYAQNELPFVLTILPDGDAVRFSDVNWWSDCVQGVPSVCILGEKLFRARHAYDNRSKTWYPKNDDKLLANICLKINYKLEGRYHRVQYGLGLGDGETIIVGADVTHGGKGLDQGCPSMAGVVACRGDKKSDYLASARIQSNNTEFIEHLEDMMVERLEQYKIAKRPIQTTLLVVGKRHHARFYPNPNDKKSNLKAGACVDEEVIAPNQFAFYLQSHDSPLGTARTGHYVVVVDDCEYGAQEL</sequence>
<dbReference type="InterPro" id="IPR036397">
    <property type="entry name" value="RNaseH_sf"/>
</dbReference>
<dbReference type="InterPro" id="IPR003165">
    <property type="entry name" value="Piwi"/>
</dbReference>
<dbReference type="SMART" id="SM00950">
    <property type="entry name" value="Piwi"/>
    <property type="match status" value="1"/>
</dbReference>
<dbReference type="GO" id="GO:0003676">
    <property type="term" value="F:nucleic acid binding"/>
    <property type="evidence" value="ECO:0007669"/>
    <property type="project" value="InterPro"/>
</dbReference>
<dbReference type="Gene3D" id="3.30.420.10">
    <property type="entry name" value="Ribonuclease H-like superfamily/Ribonuclease H"/>
    <property type="match status" value="2"/>
</dbReference>
<dbReference type="AlphaFoldDB" id="A0A8H4W4Q7"/>
<keyword evidence="3" id="KW-1185">Reference proteome</keyword>
<dbReference type="PROSITE" id="PS50822">
    <property type="entry name" value="PIWI"/>
    <property type="match status" value="1"/>
</dbReference>
<feature type="domain" description="Piwi" evidence="1">
    <location>
        <begin position="19"/>
        <end position="171"/>
    </location>
</feature>
<accession>A0A8H4W4Q7</accession>
<protein>
    <recommendedName>
        <fullName evidence="1">Piwi domain-containing protein</fullName>
    </recommendedName>
</protein>
<dbReference type="OrthoDB" id="10252740at2759"/>
<gene>
    <name evidence="2" type="ORF">G7Y89_g3969</name>
</gene>
<dbReference type="Pfam" id="PF02171">
    <property type="entry name" value="Piwi"/>
    <property type="match status" value="2"/>
</dbReference>
<dbReference type="SUPFAM" id="SSF53098">
    <property type="entry name" value="Ribonuclease H-like"/>
    <property type="match status" value="1"/>
</dbReference>
<evidence type="ECO:0000259" key="1">
    <source>
        <dbReference type="PROSITE" id="PS50822"/>
    </source>
</evidence>
<organism evidence="2 3">
    <name type="scientific">Cudoniella acicularis</name>
    <dbReference type="NCBI Taxonomy" id="354080"/>
    <lineage>
        <taxon>Eukaryota</taxon>
        <taxon>Fungi</taxon>
        <taxon>Dikarya</taxon>
        <taxon>Ascomycota</taxon>
        <taxon>Pezizomycotina</taxon>
        <taxon>Leotiomycetes</taxon>
        <taxon>Helotiales</taxon>
        <taxon>Tricladiaceae</taxon>
        <taxon>Cudoniella</taxon>
    </lineage>
</organism>